<dbReference type="EMBL" id="VSSQ01000930">
    <property type="protein sequence ID" value="MPM03180.1"/>
    <property type="molecule type" value="Genomic_DNA"/>
</dbReference>
<sequence length="67" mass="7024">MKKLLLITGLALALASCGGKSDSKAMTPEEENQFATEEVKAIDSSVTSVVDSVDAKEAKVNELLKGI</sequence>
<dbReference type="PROSITE" id="PS51257">
    <property type="entry name" value="PROKAR_LIPOPROTEIN"/>
    <property type="match status" value="1"/>
</dbReference>
<evidence type="ECO:0008006" key="2">
    <source>
        <dbReference type="Google" id="ProtNLM"/>
    </source>
</evidence>
<accession>A0A644WHE0</accession>
<dbReference type="AlphaFoldDB" id="A0A644WHE0"/>
<organism evidence="1">
    <name type="scientific">bioreactor metagenome</name>
    <dbReference type="NCBI Taxonomy" id="1076179"/>
    <lineage>
        <taxon>unclassified sequences</taxon>
        <taxon>metagenomes</taxon>
        <taxon>ecological metagenomes</taxon>
    </lineage>
</organism>
<reference evidence="1" key="1">
    <citation type="submission" date="2019-08" db="EMBL/GenBank/DDBJ databases">
        <authorList>
            <person name="Kucharzyk K."/>
            <person name="Murdoch R.W."/>
            <person name="Higgins S."/>
            <person name="Loffler F."/>
        </authorList>
    </citation>
    <scope>NUCLEOTIDE SEQUENCE</scope>
</reference>
<evidence type="ECO:0000313" key="1">
    <source>
        <dbReference type="EMBL" id="MPM03180.1"/>
    </source>
</evidence>
<proteinExistence type="predicted"/>
<name>A0A644WHE0_9ZZZZ</name>
<comment type="caution">
    <text evidence="1">The sequence shown here is derived from an EMBL/GenBank/DDBJ whole genome shotgun (WGS) entry which is preliminary data.</text>
</comment>
<protein>
    <recommendedName>
        <fullName evidence="2">Lipoprotein</fullName>
    </recommendedName>
</protein>
<gene>
    <name evidence="1" type="ORF">SDC9_49444</name>
</gene>